<dbReference type="EMBL" id="CP035727">
    <property type="protein sequence ID" value="QIW21204.1"/>
    <property type="molecule type" value="Genomic_DNA"/>
</dbReference>
<organism evidence="3 4">
    <name type="scientific">Bacillus thuringiensis serovar andalousiensis</name>
    <dbReference type="NCBI Taxonomy" id="257985"/>
    <lineage>
        <taxon>Bacteria</taxon>
        <taxon>Bacillati</taxon>
        <taxon>Bacillota</taxon>
        <taxon>Bacilli</taxon>
        <taxon>Bacillales</taxon>
        <taxon>Bacillaceae</taxon>
        <taxon>Bacillus</taxon>
        <taxon>Bacillus cereus group</taxon>
    </lineage>
</organism>
<evidence type="ECO:0000313" key="4">
    <source>
        <dbReference type="Proteomes" id="UP000501374"/>
    </source>
</evidence>
<dbReference type="Gene3D" id="2.30.30.110">
    <property type="match status" value="1"/>
</dbReference>
<protein>
    <submittedName>
        <fullName evidence="3">Type II toxin-antitoxin system PemK/MazF family toxin</fullName>
    </submittedName>
</protein>
<reference evidence="4" key="1">
    <citation type="submission" date="2019-02" db="EMBL/GenBank/DDBJ databases">
        <title>Structural and Functional analysis of Lanthipeptide from Bacillus thuringiensis serovar andalousiensis B23193.</title>
        <authorList>
            <person name="Andreeva J.V."/>
            <person name="Grigoreva A."/>
        </authorList>
    </citation>
    <scope>NUCLEOTIDE SEQUENCE [LARGE SCALE GENOMIC DNA]</scope>
    <source>
        <strain evidence="4">B23193</strain>
    </source>
</reference>
<name>A0A6H0TNH0_BACTU</name>
<accession>A0A6H0TNH0</accession>
<dbReference type="SUPFAM" id="SSF50118">
    <property type="entry name" value="Cell growth inhibitor/plasmid maintenance toxic component"/>
    <property type="match status" value="1"/>
</dbReference>
<dbReference type="AlphaFoldDB" id="A0A6H0TNH0"/>
<gene>
    <name evidence="3" type="ORF">EVG22_23460</name>
</gene>
<dbReference type="GO" id="GO:0003677">
    <property type="term" value="F:DNA binding"/>
    <property type="evidence" value="ECO:0007669"/>
    <property type="project" value="InterPro"/>
</dbReference>
<dbReference type="Pfam" id="PF02452">
    <property type="entry name" value="PemK_toxin"/>
    <property type="match status" value="1"/>
</dbReference>
<dbReference type="InterPro" id="IPR011067">
    <property type="entry name" value="Plasmid_toxin/cell-grow_inhib"/>
</dbReference>
<keyword evidence="2" id="KW-1277">Toxin-antitoxin system</keyword>
<dbReference type="Proteomes" id="UP000501374">
    <property type="component" value="Chromosome"/>
</dbReference>
<dbReference type="InterPro" id="IPR003477">
    <property type="entry name" value="PemK-like"/>
</dbReference>
<comment type="similarity">
    <text evidence="1">Belongs to the PemK/MazF family.</text>
</comment>
<dbReference type="RefSeq" id="WP_016101347.1">
    <property type="nucleotide sequence ID" value="NZ_CP035727.2"/>
</dbReference>
<evidence type="ECO:0000256" key="2">
    <source>
        <dbReference type="ARBA" id="ARBA00022649"/>
    </source>
</evidence>
<sequence>MLKGAVNEVWYANYPYEEDKTRTSERPSVIVFEVDDEEVIAIKLTRHEVRAYDKFDVELIEWQSAGLPSKSTARVSKFEYLKRSQLLNKKGNLHPTDEERIAESLMRYMESRD</sequence>
<evidence type="ECO:0000256" key="1">
    <source>
        <dbReference type="ARBA" id="ARBA00007521"/>
    </source>
</evidence>
<proteinExistence type="inferred from homology"/>
<evidence type="ECO:0000313" key="3">
    <source>
        <dbReference type="EMBL" id="QIW21204.1"/>
    </source>
</evidence>